<evidence type="ECO:0000313" key="4">
    <source>
        <dbReference type="Proteomes" id="UP000826722"/>
    </source>
</evidence>
<dbReference type="KEGG" id="mpau:ZMTM_21300"/>
<comment type="similarity">
    <text evidence="1">Belongs to the fimbrial export usher family.</text>
</comment>
<dbReference type="InterPro" id="IPR018030">
    <property type="entry name" value="Fimbrial_membr_usher_CS"/>
</dbReference>
<protein>
    <submittedName>
        <fullName evidence="3">Fimbriae usher protein</fullName>
    </submittedName>
</protein>
<dbReference type="GO" id="GO:0009279">
    <property type="term" value="C:cell outer membrane"/>
    <property type="evidence" value="ECO:0007669"/>
    <property type="project" value="UniProtKB-SubCell"/>
</dbReference>
<dbReference type="AlphaFoldDB" id="A0A8D5JRW4"/>
<feature type="domain" description="PapC-like C-terminal" evidence="2">
    <location>
        <begin position="700"/>
        <end position="760"/>
    </location>
</feature>
<dbReference type="InterPro" id="IPR042186">
    <property type="entry name" value="FimD_plug_dom"/>
</dbReference>
<dbReference type="Gene3D" id="2.60.40.2070">
    <property type="match status" value="1"/>
</dbReference>
<keyword evidence="4" id="KW-1185">Reference proteome</keyword>
<comment type="subcellular location">
    <subcellularLocation>
        <location evidence="1">Cell outer membrane</location>
        <topology evidence="1">Multi-pass membrane protein</topology>
    </subcellularLocation>
</comment>
<sequence>MLSIELGSAEEIFIIAVPEVGDSANILPRPHLRMAKTLFQEVAYEANINHQAQQETVVFLRTESGYLLASRNFLKQSRVVVPPNVQAIEYEGDYFVPINQLQQTNLEVDEQRGEVKMTLPAATFNATQIESRKPVKFPPQLEQGAFLNYDLFAQKDNIGSQFDGRFELGVFNHYGVGISSMLANSFNGQEKLIRLDSNWTVDQPENLASWRYGDSINRGGSVGRPIRFGGIQFSTNFATQPDFISFPQFGLNGSAALPSTVDLYINNIKTFSQQVAPGPFSINNLPLLTGSGEARLVVRDLFGREQLITQPYYASRSVLRKGLNDYSYEAGFERFSYGLVSNDYRDFFASATQRYGWSDNLTIEAHGEIKAQQQTASAASVWLIPRIGIVDSTVALSTDQNRGAGQSVSAGFERQAVGWSYGVRTQLANKGFSQLGLSDSISVPSRMNTMFVAWNHPRFGSFGVNYIDQENREVPSAKLLNLNYSKTVFDSWFLNVNAFKNIEDSQGYTLSINLIKAIDERTSATAMLNRSRGYSENTVQVQRSLPVGEGVGYRVLAGQGDLNQTQAGLSAQNDVGTYSVEAAQTRGENAYRATVSGGVILSRGNVLMTRRIGDAFGVVDVSGYPNVKVYAENQLIGKTDSNGLRAIPNLRSYQSNMITIDPTDIPFDSQLESAEVNAVPYYRSGAYVKFPIDKEKAATLRVLQKDQTPVPAGALFEVNDSTTPFIVSDDGMLFLKHLKENNHIKGHWQDQLCEVDIAYPQTDDPLPELGEFVCQ</sequence>
<evidence type="ECO:0000313" key="3">
    <source>
        <dbReference type="EMBL" id="BCM25871.1"/>
    </source>
</evidence>
<dbReference type="GO" id="GO:0009297">
    <property type="term" value="P:pilus assembly"/>
    <property type="evidence" value="ECO:0007669"/>
    <property type="project" value="InterPro"/>
</dbReference>
<dbReference type="Gene3D" id="2.60.40.3110">
    <property type="match status" value="1"/>
</dbReference>
<dbReference type="Pfam" id="PF00577">
    <property type="entry name" value="Usher"/>
    <property type="match status" value="1"/>
</dbReference>
<dbReference type="InterPro" id="IPR025949">
    <property type="entry name" value="PapC-like_C"/>
</dbReference>
<name>A0A8D5JRW4_9PROT</name>
<evidence type="ECO:0000256" key="1">
    <source>
        <dbReference type="RuleBase" id="RU003884"/>
    </source>
</evidence>
<keyword evidence="1" id="KW-0813">Transport</keyword>
<dbReference type="EMBL" id="AP024110">
    <property type="protein sequence ID" value="BCM25871.1"/>
    <property type="molecule type" value="Genomic_DNA"/>
</dbReference>
<reference evidence="3" key="1">
    <citation type="journal article" date="2021" name="Arch. Microbiol.">
        <title>Methyloradius palustris gen. nov., sp. nov., a methanol-oxidizing bacterium isolated from snow.</title>
        <authorList>
            <person name="Miyadera T."/>
            <person name="Kojima H."/>
            <person name="Fukui M."/>
        </authorList>
    </citation>
    <scope>NUCLEOTIDE SEQUENCE</scope>
    <source>
        <strain evidence="3">Zm11</strain>
    </source>
</reference>
<organism evidence="3 4">
    <name type="scientific">Methyloradius palustris</name>
    <dbReference type="NCBI Taxonomy" id="2778876"/>
    <lineage>
        <taxon>Bacteria</taxon>
        <taxon>Pseudomonadati</taxon>
        <taxon>Pseudomonadota</taxon>
        <taxon>Betaproteobacteria</taxon>
        <taxon>Nitrosomonadales</taxon>
        <taxon>Methylophilaceae</taxon>
        <taxon>Methyloradius</taxon>
    </lineage>
</organism>
<dbReference type="InterPro" id="IPR000015">
    <property type="entry name" value="Fimb_usher"/>
</dbReference>
<proteinExistence type="inferred from homology"/>
<dbReference type="GO" id="GO:0015473">
    <property type="term" value="F:fimbrial usher porin activity"/>
    <property type="evidence" value="ECO:0007669"/>
    <property type="project" value="InterPro"/>
</dbReference>
<evidence type="ECO:0000259" key="2">
    <source>
        <dbReference type="Pfam" id="PF13953"/>
    </source>
</evidence>
<gene>
    <name evidence="3" type="ORF">ZMTM_21300</name>
</gene>
<dbReference type="Pfam" id="PF13953">
    <property type="entry name" value="PapC_C"/>
    <property type="match status" value="1"/>
</dbReference>
<keyword evidence="1" id="KW-0472">Membrane</keyword>
<keyword evidence="1" id="KW-0812">Transmembrane</keyword>
<keyword evidence="1" id="KW-1029">Fimbrium biogenesis</keyword>
<dbReference type="InterPro" id="IPR043142">
    <property type="entry name" value="PapC-like_C_sf"/>
</dbReference>
<dbReference type="PANTHER" id="PTHR30451">
    <property type="entry name" value="OUTER MEMBRANE USHER PROTEIN"/>
    <property type="match status" value="1"/>
</dbReference>
<dbReference type="Proteomes" id="UP000826722">
    <property type="component" value="Chromosome"/>
</dbReference>
<dbReference type="PANTHER" id="PTHR30451:SF5">
    <property type="entry name" value="SLR0019 PROTEIN"/>
    <property type="match status" value="1"/>
</dbReference>
<accession>A0A8D5JRW4</accession>
<keyword evidence="1" id="KW-0998">Cell outer membrane</keyword>
<dbReference type="PROSITE" id="PS01151">
    <property type="entry name" value="FIMBRIAL_USHER"/>
    <property type="match status" value="1"/>
</dbReference>
<dbReference type="Gene3D" id="2.60.40.2610">
    <property type="entry name" value="Outer membrane usher protein FimD, plug domain"/>
    <property type="match status" value="1"/>
</dbReference>